<feature type="compositionally biased region" description="Polar residues" evidence="1">
    <location>
        <begin position="398"/>
        <end position="411"/>
    </location>
</feature>
<evidence type="ECO:0000256" key="1">
    <source>
        <dbReference type="SAM" id="MobiDB-lite"/>
    </source>
</evidence>
<reference evidence="2 4" key="1">
    <citation type="journal article" date="2020" name="Stud. Mycol.">
        <title>101 Dothideomycetes genomes: a test case for predicting lifestyles and emergence of pathogens.</title>
        <authorList>
            <person name="Haridas S."/>
            <person name="Albert R."/>
            <person name="Binder M."/>
            <person name="Bloem J."/>
            <person name="Labutti K."/>
            <person name="Salamov A."/>
            <person name="Andreopoulos B."/>
            <person name="Baker S."/>
            <person name="Barry K."/>
            <person name="Bills G."/>
            <person name="Bluhm B."/>
            <person name="Cannon C."/>
            <person name="Castanera R."/>
            <person name="Culley D."/>
            <person name="Daum C."/>
            <person name="Ezra D."/>
            <person name="Gonzalez J."/>
            <person name="Henrissat B."/>
            <person name="Kuo A."/>
            <person name="Liang C."/>
            <person name="Lipzen A."/>
            <person name="Lutzoni F."/>
            <person name="Magnuson J."/>
            <person name="Mondo S."/>
            <person name="Nolan M."/>
            <person name="Ohm R."/>
            <person name="Pangilinan J."/>
            <person name="Park H.-J."/>
            <person name="Ramirez L."/>
            <person name="Alfaro M."/>
            <person name="Sun H."/>
            <person name="Tritt A."/>
            <person name="Yoshinaga Y."/>
            <person name="Zwiers L.-H."/>
            <person name="Turgeon B."/>
            <person name="Goodwin S."/>
            <person name="Spatafora J."/>
            <person name="Crous P."/>
            <person name="Grigoriev I."/>
        </authorList>
    </citation>
    <scope>NUCLEOTIDE SEQUENCE</scope>
    <source>
        <strain evidence="2 4">CBS 304.34</strain>
    </source>
</reference>
<organism evidence="2">
    <name type="scientific">Mytilinidion resinicola</name>
    <dbReference type="NCBI Taxonomy" id="574789"/>
    <lineage>
        <taxon>Eukaryota</taxon>
        <taxon>Fungi</taxon>
        <taxon>Dikarya</taxon>
        <taxon>Ascomycota</taxon>
        <taxon>Pezizomycotina</taxon>
        <taxon>Dothideomycetes</taxon>
        <taxon>Pleosporomycetidae</taxon>
        <taxon>Mytilinidiales</taxon>
        <taxon>Mytilinidiaceae</taxon>
        <taxon>Mytilinidion</taxon>
    </lineage>
</organism>
<dbReference type="PANTHER" id="PTHR38790">
    <property type="entry name" value="2EXR DOMAIN-CONTAINING PROTEIN-RELATED"/>
    <property type="match status" value="1"/>
</dbReference>
<protein>
    <submittedName>
        <fullName evidence="2 4">Uncharacterized protein</fullName>
    </submittedName>
</protein>
<dbReference type="OrthoDB" id="5413827at2759"/>
<accession>A0A6A6YAX7</accession>
<evidence type="ECO:0000313" key="4">
    <source>
        <dbReference type="RefSeq" id="XP_033572128.1"/>
    </source>
</evidence>
<dbReference type="RefSeq" id="XP_033572128.1">
    <property type="nucleotide sequence ID" value="XM_033723860.1"/>
</dbReference>
<name>A0A6A6YAX7_9PEZI</name>
<gene>
    <name evidence="2 4" type="ORF">BDZ99DRAFT_502029</name>
</gene>
<feature type="region of interest" description="Disordered" evidence="1">
    <location>
        <begin position="1"/>
        <end position="32"/>
    </location>
</feature>
<dbReference type="AlphaFoldDB" id="A0A6A6YAX7"/>
<dbReference type="EMBL" id="MU003710">
    <property type="protein sequence ID" value="KAF2805164.1"/>
    <property type="molecule type" value="Genomic_DNA"/>
</dbReference>
<feature type="region of interest" description="Disordered" evidence="1">
    <location>
        <begin position="391"/>
        <end position="411"/>
    </location>
</feature>
<feature type="compositionally biased region" description="Basic and acidic residues" evidence="1">
    <location>
        <begin position="1"/>
        <end position="17"/>
    </location>
</feature>
<dbReference type="GeneID" id="54464753"/>
<evidence type="ECO:0000313" key="3">
    <source>
        <dbReference type="Proteomes" id="UP000504636"/>
    </source>
</evidence>
<sequence length="411" mass="46624">MSTEKRPFAYDAADRAATRKKSRASAPRPPNALSAFNAAESPFLRLPAELRNSIYELVFTVNPIHVEHERKDDPDVRRSYRDPVLAQVTDVPKYFRFYLCQADISEAEAYRRSIDTTLDERIALDDEEATQDLHPNHWRMGDRFHIDSCKERHKACIPPPLPPAWLSAQTQLTEPPNKPISLKHTLTLSLLRVCAQIHTEAHALPYTLSHFSFRHAAAFRAFLSALPPRHGPHLREFTLCMTAGENPTDAARCARWNTHLFESGARVARLRGLRTLHLSLTIAHHEMGADGPLRADLAAPAQLDMWVVGLGRLRELALQEVTVVVTDDPGSRFGIDGAQTVRKYMLGHFHGSWGAMRERECFTAGEKRWWAERMRGRLLWGRKGDEGYYTSAGHHRTSPQYNSSSNSRLSR</sequence>
<dbReference type="PANTHER" id="PTHR38790:SF4">
    <property type="entry name" value="2EXR DOMAIN-CONTAINING PROTEIN"/>
    <property type="match status" value="1"/>
</dbReference>
<evidence type="ECO:0000313" key="2">
    <source>
        <dbReference type="EMBL" id="KAF2805164.1"/>
    </source>
</evidence>
<proteinExistence type="predicted"/>
<keyword evidence="3" id="KW-1185">Reference proteome</keyword>
<reference evidence="4" key="3">
    <citation type="submission" date="2025-04" db="UniProtKB">
        <authorList>
            <consortium name="RefSeq"/>
        </authorList>
    </citation>
    <scope>IDENTIFICATION</scope>
    <source>
        <strain evidence="4">CBS 304.34</strain>
    </source>
</reference>
<reference evidence="4" key="2">
    <citation type="submission" date="2020-04" db="EMBL/GenBank/DDBJ databases">
        <authorList>
            <consortium name="NCBI Genome Project"/>
        </authorList>
    </citation>
    <scope>NUCLEOTIDE SEQUENCE</scope>
    <source>
        <strain evidence="4">CBS 304.34</strain>
    </source>
</reference>
<dbReference type="Proteomes" id="UP000504636">
    <property type="component" value="Unplaced"/>
</dbReference>